<dbReference type="GeneID" id="55585063"/>
<evidence type="ECO:0000313" key="2">
    <source>
        <dbReference type="Proteomes" id="UP000509448"/>
    </source>
</evidence>
<dbReference type="KEGG" id="ccai:NAS2_1250"/>
<dbReference type="EMBL" id="AP018732">
    <property type="protein sequence ID" value="BBE42639.1"/>
    <property type="molecule type" value="Genomic_DNA"/>
</dbReference>
<organism evidence="1 2">
    <name type="scientific">Conexivisphaera calida</name>
    <dbReference type="NCBI Taxonomy" id="1874277"/>
    <lineage>
        <taxon>Archaea</taxon>
        <taxon>Nitrososphaerota</taxon>
        <taxon>Conexivisphaeria</taxon>
        <taxon>Conexivisphaerales</taxon>
        <taxon>Conexivisphaeraceae</taxon>
        <taxon>Conexivisphaera</taxon>
    </lineage>
</organism>
<dbReference type="OrthoDB" id="50259at2157"/>
<dbReference type="RefSeq" id="WP_174448851.1">
    <property type="nucleotide sequence ID" value="NZ_AP018732.1"/>
</dbReference>
<protein>
    <recommendedName>
        <fullName evidence="3">rRNA small subunit methyltransferase F RNA-binding PUA-like domain-containing protein</fullName>
    </recommendedName>
</protein>
<gene>
    <name evidence="1" type="ORF">NAS2_1250</name>
</gene>
<proteinExistence type="predicted"/>
<evidence type="ECO:0008006" key="3">
    <source>
        <dbReference type="Google" id="ProtNLM"/>
    </source>
</evidence>
<dbReference type="AlphaFoldDB" id="A0A4P2VDF5"/>
<reference evidence="1 2" key="1">
    <citation type="journal article" date="2019" name="ISME J.">
        <title>Isolation and characterization of a thermophilic sulfur- and iron-reducing thaumarchaeote from a terrestrial acidic hot spring.</title>
        <authorList>
            <person name="Kato S."/>
            <person name="Itoh T."/>
            <person name="Yuki M."/>
            <person name="Nagamori M."/>
            <person name="Ohnishi M."/>
            <person name="Uematsu K."/>
            <person name="Suzuki K."/>
            <person name="Takashina T."/>
            <person name="Ohkuma M."/>
        </authorList>
    </citation>
    <scope>NUCLEOTIDE SEQUENCE [LARGE SCALE GENOMIC DNA]</scope>
    <source>
        <strain evidence="1 2">NAS-02</strain>
    </source>
</reference>
<keyword evidence="2" id="KW-1185">Reference proteome</keyword>
<accession>A0A4P2VDF5</accession>
<sequence>MRCSGSPRPAEPHEVEEFLDYLENRFGISREFLRGYSVFVSGGSLWVFSGDVSVPGAVSCAESIGVRALKGSGKGPKPTSAFLRLVGRHATRNVVDLEDEGQLLNFMGGGIIGGEFPVDPGYVVVRFGGEVLGCGLYSPRLGIVSQLPSHMRSSSSWGVFQE</sequence>
<name>A0A4P2VDF5_9ARCH</name>
<evidence type="ECO:0000313" key="1">
    <source>
        <dbReference type="EMBL" id="BBE42639.1"/>
    </source>
</evidence>
<dbReference type="Proteomes" id="UP000509448">
    <property type="component" value="Chromosome"/>
</dbReference>